<evidence type="ECO:0000259" key="2">
    <source>
        <dbReference type="Pfam" id="PF13456"/>
    </source>
</evidence>
<evidence type="ECO:0000313" key="4">
    <source>
        <dbReference type="Proteomes" id="UP001281410"/>
    </source>
</evidence>
<accession>A0AAE0A928</accession>
<feature type="transmembrane region" description="Helical" evidence="1">
    <location>
        <begin position="33"/>
        <end position="54"/>
    </location>
</feature>
<dbReference type="InterPro" id="IPR053151">
    <property type="entry name" value="RNase_H-like"/>
</dbReference>
<keyword evidence="1" id="KW-0472">Membrane</keyword>
<dbReference type="AlphaFoldDB" id="A0AAE0A928"/>
<reference evidence="3" key="1">
    <citation type="journal article" date="2023" name="Plant J.">
        <title>Genome sequences and population genomics provide insights into the demographic history, inbreeding, and mutation load of two 'living fossil' tree species of Dipteronia.</title>
        <authorList>
            <person name="Feng Y."/>
            <person name="Comes H.P."/>
            <person name="Chen J."/>
            <person name="Zhu S."/>
            <person name="Lu R."/>
            <person name="Zhang X."/>
            <person name="Li P."/>
            <person name="Qiu J."/>
            <person name="Olsen K.M."/>
            <person name="Qiu Y."/>
        </authorList>
    </citation>
    <scope>NUCLEOTIDE SEQUENCE</scope>
    <source>
        <strain evidence="3">NBL</strain>
    </source>
</reference>
<name>A0AAE0A928_9ROSI</name>
<dbReference type="InterPro" id="IPR002156">
    <property type="entry name" value="RNaseH_domain"/>
</dbReference>
<proteinExistence type="predicted"/>
<protein>
    <recommendedName>
        <fullName evidence="2">RNase H type-1 domain-containing protein</fullName>
    </recommendedName>
</protein>
<evidence type="ECO:0000313" key="3">
    <source>
        <dbReference type="EMBL" id="KAK3205638.1"/>
    </source>
</evidence>
<keyword evidence="4" id="KW-1185">Reference proteome</keyword>
<dbReference type="PANTHER" id="PTHR47723">
    <property type="entry name" value="OS05G0353850 PROTEIN"/>
    <property type="match status" value="1"/>
</dbReference>
<evidence type="ECO:0000256" key="1">
    <source>
        <dbReference type="SAM" id="Phobius"/>
    </source>
</evidence>
<dbReference type="SUPFAM" id="SSF53098">
    <property type="entry name" value="Ribonuclease H-like"/>
    <property type="match status" value="1"/>
</dbReference>
<dbReference type="CDD" id="cd06222">
    <property type="entry name" value="RNase_H_like"/>
    <property type="match status" value="1"/>
</dbReference>
<dbReference type="InterPro" id="IPR044730">
    <property type="entry name" value="RNase_H-like_dom_plant"/>
</dbReference>
<organism evidence="3 4">
    <name type="scientific">Dipteronia sinensis</name>
    <dbReference type="NCBI Taxonomy" id="43782"/>
    <lineage>
        <taxon>Eukaryota</taxon>
        <taxon>Viridiplantae</taxon>
        <taxon>Streptophyta</taxon>
        <taxon>Embryophyta</taxon>
        <taxon>Tracheophyta</taxon>
        <taxon>Spermatophyta</taxon>
        <taxon>Magnoliopsida</taxon>
        <taxon>eudicotyledons</taxon>
        <taxon>Gunneridae</taxon>
        <taxon>Pentapetalae</taxon>
        <taxon>rosids</taxon>
        <taxon>malvids</taxon>
        <taxon>Sapindales</taxon>
        <taxon>Sapindaceae</taxon>
        <taxon>Hippocastanoideae</taxon>
        <taxon>Acereae</taxon>
        <taxon>Dipteronia</taxon>
    </lineage>
</organism>
<dbReference type="InterPro" id="IPR012337">
    <property type="entry name" value="RNaseH-like_sf"/>
</dbReference>
<dbReference type="GO" id="GO:0003676">
    <property type="term" value="F:nucleic acid binding"/>
    <property type="evidence" value="ECO:0007669"/>
    <property type="project" value="InterPro"/>
</dbReference>
<gene>
    <name evidence="3" type="ORF">Dsin_019684</name>
</gene>
<sequence length="132" mass="14784">MDGATLSSPGVGGCGGVFQNCRAFMNGCFVVPLGQMFMFEVVLIVASMAINYVWKYGWRQIWLESDSSYVVQLPFSRSGQVSHICREGNQVMDALSKHALGLEIDAKWFSTMSFFSMLVDSDYMGRESFRFS</sequence>
<dbReference type="EMBL" id="JANJYJ010000006">
    <property type="protein sequence ID" value="KAK3205638.1"/>
    <property type="molecule type" value="Genomic_DNA"/>
</dbReference>
<comment type="caution">
    <text evidence="3">The sequence shown here is derived from an EMBL/GenBank/DDBJ whole genome shotgun (WGS) entry which is preliminary data.</text>
</comment>
<keyword evidence="1" id="KW-0812">Transmembrane</keyword>
<dbReference type="PANTHER" id="PTHR47723:SF23">
    <property type="entry name" value="REVERSE TRANSCRIPTASE-LIKE PROTEIN"/>
    <property type="match status" value="1"/>
</dbReference>
<dbReference type="Pfam" id="PF13456">
    <property type="entry name" value="RVT_3"/>
    <property type="match status" value="1"/>
</dbReference>
<dbReference type="Proteomes" id="UP001281410">
    <property type="component" value="Unassembled WGS sequence"/>
</dbReference>
<feature type="domain" description="RNase H type-1" evidence="2">
    <location>
        <begin position="2"/>
        <end position="73"/>
    </location>
</feature>
<keyword evidence="1" id="KW-1133">Transmembrane helix</keyword>
<dbReference type="GO" id="GO:0004523">
    <property type="term" value="F:RNA-DNA hybrid ribonuclease activity"/>
    <property type="evidence" value="ECO:0007669"/>
    <property type="project" value="InterPro"/>
</dbReference>